<sequence>MSCAWSTYFEETRPEVYRFLDFYEYRLQQSDFTFSFRKESDKLKKDLSILITNGPDKMEGASLLNKSFKAKFFLSSFSAWLAGKGRLPQLWWVPACCPPYGRASGSIMHNTIKVVDTAIENACSTIENVNTRLMNPRKRVYNVTVPEGIKKIKGSSTPSIDENNSENGFREASESMVGRVERTPLIVDKIDLLEFLMNAEITLSDLCHSAIMDMRPTSRFTDEISEECWDKFVLEFFKNGLHKEIDENKKGLVDAIYNILGPYIKAFEAPFSILKLSDFRENQYNARFISPILENTMFVALTGELESSKARRNTGLNPIIDTVLGAKCTDGLACLWRNGMCDHKNLASFSAFGHRTEVSLFWMTIHQKSYCLREYGTFKIPTA</sequence>
<dbReference type="AlphaFoldDB" id="A0A9N9CDS8"/>
<keyword evidence="2" id="KW-1185">Reference proteome</keyword>
<evidence type="ECO:0000313" key="2">
    <source>
        <dbReference type="Proteomes" id="UP000789706"/>
    </source>
</evidence>
<gene>
    <name evidence="1" type="ORF">DEBURN_LOCUS9301</name>
</gene>
<organism evidence="1 2">
    <name type="scientific">Diversispora eburnea</name>
    <dbReference type="NCBI Taxonomy" id="1213867"/>
    <lineage>
        <taxon>Eukaryota</taxon>
        <taxon>Fungi</taxon>
        <taxon>Fungi incertae sedis</taxon>
        <taxon>Mucoromycota</taxon>
        <taxon>Glomeromycotina</taxon>
        <taxon>Glomeromycetes</taxon>
        <taxon>Diversisporales</taxon>
        <taxon>Diversisporaceae</taxon>
        <taxon>Diversispora</taxon>
    </lineage>
</organism>
<dbReference type="Proteomes" id="UP000789706">
    <property type="component" value="Unassembled WGS sequence"/>
</dbReference>
<dbReference type="OrthoDB" id="2384284at2759"/>
<dbReference type="EMBL" id="CAJVPK010001713">
    <property type="protein sequence ID" value="CAG8596248.1"/>
    <property type="molecule type" value="Genomic_DNA"/>
</dbReference>
<name>A0A9N9CDS8_9GLOM</name>
<proteinExistence type="predicted"/>
<reference evidence="1" key="1">
    <citation type="submission" date="2021-06" db="EMBL/GenBank/DDBJ databases">
        <authorList>
            <person name="Kallberg Y."/>
            <person name="Tangrot J."/>
            <person name="Rosling A."/>
        </authorList>
    </citation>
    <scope>NUCLEOTIDE SEQUENCE</scope>
    <source>
        <strain evidence="1">AZ414A</strain>
    </source>
</reference>
<evidence type="ECO:0000313" key="1">
    <source>
        <dbReference type="EMBL" id="CAG8596248.1"/>
    </source>
</evidence>
<comment type="caution">
    <text evidence="1">The sequence shown here is derived from an EMBL/GenBank/DDBJ whole genome shotgun (WGS) entry which is preliminary data.</text>
</comment>
<protein>
    <submittedName>
        <fullName evidence="1">8750_t:CDS:1</fullName>
    </submittedName>
</protein>
<accession>A0A9N9CDS8</accession>